<dbReference type="SUPFAM" id="SSF52833">
    <property type="entry name" value="Thioredoxin-like"/>
    <property type="match status" value="1"/>
</dbReference>
<gene>
    <name evidence="2" type="ORF">AOZ06_32925</name>
</gene>
<evidence type="ECO:0000259" key="1">
    <source>
        <dbReference type="Pfam" id="PF01323"/>
    </source>
</evidence>
<protein>
    <recommendedName>
        <fullName evidence="1">DSBA-like thioredoxin domain-containing protein</fullName>
    </recommendedName>
</protein>
<dbReference type="GO" id="GO:0016491">
    <property type="term" value="F:oxidoreductase activity"/>
    <property type="evidence" value="ECO:0007669"/>
    <property type="project" value="InterPro"/>
</dbReference>
<dbReference type="EMBL" id="CP012752">
    <property type="protein sequence ID" value="ALG11052.1"/>
    <property type="molecule type" value="Genomic_DNA"/>
</dbReference>
<dbReference type="Gene3D" id="3.40.30.10">
    <property type="entry name" value="Glutaredoxin"/>
    <property type="match status" value="1"/>
</dbReference>
<evidence type="ECO:0000313" key="2">
    <source>
        <dbReference type="EMBL" id="ALG11052.1"/>
    </source>
</evidence>
<reference evidence="2 3" key="1">
    <citation type="submission" date="2015-07" db="EMBL/GenBank/DDBJ databases">
        <title>Genome sequencing of Kibdelosporangium phytohabitans.</title>
        <authorList>
            <person name="Qin S."/>
            <person name="Xing K."/>
        </authorList>
    </citation>
    <scope>NUCLEOTIDE SEQUENCE [LARGE SCALE GENOMIC DNA]</scope>
    <source>
        <strain evidence="2 3">KLBMP1111</strain>
    </source>
</reference>
<dbReference type="InterPro" id="IPR036249">
    <property type="entry name" value="Thioredoxin-like_sf"/>
</dbReference>
<dbReference type="PANTHER" id="PTHR13887:SF41">
    <property type="entry name" value="THIOREDOXIN SUPERFAMILY PROTEIN"/>
    <property type="match status" value="1"/>
</dbReference>
<dbReference type="PANTHER" id="PTHR13887">
    <property type="entry name" value="GLUTATHIONE S-TRANSFERASE KAPPA"/>
    <property type="match status" value="1"/>
</dbReference>
<sequence>MRVEVFADVICPWCYIGKRRLSAAVAGIAEPPEVVWRSFQLDPEASTVPGETADVLMAQWWADRAAQRVAQIKVIGAGDGLELNLHTARPVNTFDAHRVLHLAGEHGRQDQAWERLLRGFHTEGENIADPGTLVRLGADAGLPKDDVHDVVNGDAYARAVEADRQRAAELGVNGVPSLVAGDGTPFSGVQPVDDLRWLLSS</sequence>
<dbReference type="AlphaFoldDB" id="A0A0N9HZA9"/>
<dbReference type="Pfam" id="PF01323">
    <property type="entry name" value="DSBA"/>
    <property type="match status" value="1"/>
</dbReference>
<evidence type="ECO:0000313" key="3">
    <source>
        <dbReference type="Proteomes" id="UP000063699"/>
    </source>
</evidence>
<organism evidence="2 3">
    <name type="scientific">Kibdelosporangium phytohabitans</name>
    <dbReference type="NCBI Taxonomy" id="860235"/>
    <lineage>
        <taxon>Bacteria</taxon>
        <taxon>Bacillati</taxon>
        <taxon>Actinomycetota</taxon>
        <taxon>Actinomycetes</taxon>
        <taxon>Pseudonocardiales</taxon>
        <taxon>Pseudonocardiaceae</taxon>
        <taxon>Kibdelosporangium</taxon>
    </lineage>
</organism>
<feature type="domain" description="DSBA-like thioredoxin" evidence="1">
    <location>
        <begin position="3"/>
        <end position="196"/>
    </location>
</feature>
<accession>A0A0N9HZA9</accession>
<dbReference type="OrthoDB" id="9799122at2"/>
<dbReference type="RefSeq" id="WP_054292953.1">
    <property type="nucleotide sequence ID" value="NZ_CP012752.1"/>
</dbReference>
<dbReference type="CDD" id="cd03024">
    <property type="entry name" value="DsbA_FrnE"/>
    <property type="match status" value="1"/>
</dbReference>
<dbReference type="KEGG" id="kphy:AOZ06_32925"/>
<name>A0A0N9HZA9_9PSEU</name>
<keyword evidence="3" id="KW-1185">Reference proteome</keyword>
<proteinExistence type="predicted"/>
<dbReference type="Proteomes" id="UP000063699">
    <property type="component" value="Chromosome"/>
</dbReference>
<dbReference type="InterPro" id="IPR001853">
    <property type="entry name" value="DSBA-like_thioredoxin_dom"/>
</dbReference>